<sequence length="341" mass="37633">MVMELQNGDIAVSLSASVASAMASLLPLASVSQQPYVSELLSFTLDRLHKDIRKEPELLRVDTERIQRQMLEVAVGNYRAFISAADALVAIKEEVPSINKHLESMITVIPNLTSGCTEFVESAEHILEKRKMNQTLLANHRVFGEYEMRLQFLRCRETTVLNIFSRNMKTALVLDSHRWVPLPAVGFSATSISSILSYGTAPVAVLINSVSVALTELRACALVSLKKVLAQELIKGLHLDAQRKRVAFPHSATCFGRCYPGGAALIMDAKNLYDGFGRLSTIASLKEPSKPVRNVEEKTTSENGDFRQAVMENGVEPTGTIDETRISNADEKEIEQSHFAD</sequence>
<evidence type="ECO:0000256" key="9">
    <source>
        <dbReference type="SAM" id="MobiDB-lite"/>
    </source>
</evidence>
<proteinExistence type="inferred from homology"/>
<evidence type="ECO:0000256" key="7">
    <source>
        <dbReference type="ARBA" id="ARBA00023136"/>
    </source>
</evidence>
<keyword evidence="5" id="KW-0653">Protein transport</keyword>
<evidence type="ECO:0000256" key="6">
    <source>
        <dbReference type="ARBA" id="ARBA00023034"/>
    </source>
</evidence>
<gene>
    <name evidence="10" type="ORF">B456_009G043000</name>
</gene>
<keyword evidence="6" id="KW-0333">Golgi apparatus</keyword>
<accession>A0A0D2UG49</accession>
<dbReference type="GO" id="GO:0006891">
    <property type="term" value="P:intra-Golgi vesicle-mediated transport"/>
    <property type="evidence" value="ECO:0007669"/>
    <property type="project" value="TreeGrafter"/>
</dbReference>
<evidence type="ECO:0000313" key="10">
    <source>
        <dbReference type="EMBL" id="KJB54650.1"/>
    </source>
</evidence>
<dbReference type="STRING" id="29730.A0A0D2UG49"/>
<evidence type="ECO:0000256" key="2">
    <source>
        <dbReference type="ARBA" id="ARBA00006419"/>
    </source>
</evidence>
<keyword evidence="4" id="KW-0813">Transport</keyword>
<dbReference type="GO" id="GO:0017119">
    <property type="term" value="C:Golgi transport complex"/>
    <property type="evidence" value="ECO:0007669"/>
    <property type="project" value="InterPro"/>
</dbReference>
<reference evidence="10 11" key="1">
    <citation type="journal article" date="2012" name="Nature">
        <title>Repeated polyploidization of Gossypium genomes and the evolution of spinnable cotton fibres.</title>
        <authorList>
            <person name="Paterson A.H."/>
            <person name="Wendel J.F."/>
            <person name="Gundlach H."/>
            <person name="Guo H."/>
            <person name="Jenkins J."/>
            <person name="Jin D."/>
            <person name="Llewellyn D."/>
            <person name="Showmaker K.C."/>
            <person name="Shu S."/>
            <person name="Udall J."/>
            <person name="Yoo M.J."/>
            <person name="Byers R."/>
            <person name="Chen W."/>
            <person name="Doron-Faigenboim A."/>
            <person name="Duke M.V."/>
            <person name="Gong L."/>
            <person name="Grimwood J."/>
            <person name="Grover C."/>
            <person name="Grupp K."/>
            <person name="Hu G."/>
            <person name="Lee T.H."/>
            <person name="Li J."/>
            <person name="Lin L."/>
            <person name="Liu T."/>
            <person name="Marler B.S."/>
            <person name="Page J.T."/>
            <person name="Roberts A.W."/>
            <person name="Romanel E."/>
            <person name="Sanders W.S."/>
            <person name="Szadkowski E."/>
            <person name="Tan X."/>
            <person name="Tang H."/>
            <person name="Xu C."/>
            <person name="Wang J."/>
            <person name="Wang Z."/>
            <person name="Zhang D."/>
            <person name="Zhang L."/>
            <person name="Ashrafi H."/>
            <person name="Bedon F."/>
            <person name="Bowers J.E."/>
            <person name="Brubaker C.L."/>
            <person name="Chee P.W."/>
            <person name="Das S."/>
            <person name="Gingle A.R."/>
            <person name="Haigler C.H."/>
            <person name="Harker D."/>
            <person name="Hoffmann L.V."/>
            <person name="Hovav R."/>
            <person name="Jones D.C."/>
            <person name="Lemke C."/>
            <person name="Mansoor S."/>
            <person name="ur Rahman M."/>
            <person name="Rainville L.N."/>
            <person name="Rambani A."/>
            <person name="Reddy U.K."/>
            <person name="Rong J.K."/>
            <person name="Saranga Y."/>
            <person name="Scheffler B.E."/>
            <person name="Scheffler J.A."/>
            <person name="Stelly D.M."/>
            <person name="Triplett B.A."/>
            <person name="Van Deynze A."/>
            <person name="Vaslin M.F."/>
            <person name="Waghmare V.N."/>
            <person name="Walford S.A."/>
            <person name="Wright R.J."/>
            <person name="Zaki E.A."/>
            <person name="Zhang T."/>
            <person name="Dennis E.S."/>
            <person name="Mayer K.F."/>
            <person name="Peterson D.G."/>
            <person name="Rokhsar D.S."/>
            <person name="Wang X."/>
            <person name="Schmutz J."/>
        </authorList>
    </citation>
    <scope>NUCLEOTIDE SEQUENCE [LARGE SCALE GENOMIC DNA]</scope>
</reference>
<feature type="compositionally biased region" description="Basic and acidic residues" evidence="9">
    <location>
        <begin position="322"/>
        <end position="341"/>
    </location>
</feature>
<dbReference type="GO" id="GO:0000139">
    <property type="term" value="C:Golgi membrane"/>
    <property type="evidence" value="ECO:0007669"/>
    <property type="project" value="UniProtKB-SubCell"/>
</dbReference>
<dbReference type="EMBL" id="CM001748">
    <property type="protein sequence ID" value="KJB54650.1"/>
    <property type="molecule type" value="Genomic_DNA"/>
</dbReference>
<evidence type="ECO:0000256" key="8">
    <source>
        <dbReference type="ARBA" id="ARBA00031347"/>
    </source>
</evidence>
<keyword evidence="7" id="KW-0472">Membrane</keyword>
<dbReference type="PANTHER" id="PTHR21311">
    <property type="entry name" value="CONSERVED OLIGOMERIC GOLGI COMPLEX COMPONENT 8"/>
    <property type="match status" value="1"/>
</dbReference>
<evidence type="ECO:0000256" key="3">
    <source>
        <dbReference type="ARBA" id="ARBA00020983"/>
    </source>
</evidence>
<evidence type="ECO:0000256" key="1">
    <source>
        <dbReference type="ARBA" id="ARBA00004395"/>
    </source>
</evidence>
<comment type="subcellular location">
    <subcellularLocation>
        <location evidence="1">Golgi apparatus membrane</location>
        <topology evidence="1">Peripheral membrane protein</topology>
    </subcellularLocation>
</comment>
<feature type="region of interest" description="Disordered" evidence="9">
    <location>
        <begin position="290"/>
        <end position="341"/>
    </location>
</feature>
<dbReference type="Proteomes" id="UP000032304">
    <property type="component" value="Chromosome 9"/>
</dbReference>
<dbReference type="Pfam" id="PF04124">
    <property type="entry name" value="Dor1"/>
    <property type="match status" value="1"/>
</dbReference>
<dbReference type="PANTHER" id="PTHR21311:SF0">
    <property type="entry name" value="CONSERVED OLIGOMERIC GOLGI COMPLEX SUBUNIT 8"/>
    <property type="match status" value="1"/>
</dbReference>
<comment type="similarity">
    <text evidence="2">Belongs to the COG8 family.</text>
</comment>
<evidence type="ECO:0000256" key="5">
    <source>
        <dbReference type="ARBA" id="ARBA00022927"/>
    </source>
</evidence>
<feature type="compositionally biased region" description="Basic and acidic residues" evidence="9">
    <location>
        <begin position="290"/>
        <end position="300"/>
    </location>
</feature>
<dbReference type="Gramene" id="KJB54650">
    <property type="protein sequence ID" value="KJB54650"/>
    <property type="gene ID" value="B456_009G043000"/>
</dbReference>
<keyword evidence="11" id="KW-1185">Reference proteome</keyword>
<name>A0A0D2UG49_GOSRA</name>
<evidence type="ECO:0000313" key="11">
    <source>
        <dbReference type="Proteomes" id="UP000032304"/>
    </source>
</evidence>
<protein>
    <recommendedName>
        <fullName evidence="3">Conserved oligomeric Golgi complex subunit 8</fullName>
    </recommendedName>
    <alternativeName>
        <fullName evidence="8">Component of oligomeric Golgi complex 8</fullName>
    </alternativeName>
</protein>
<dbReference type="GO" id="GO:0015031">
    <property type="term" value="P:protein transport"/>
    <property type="evidence" value="ECO:0007669"/>
    <property type="project" value="UniProtKB-KW"/>
</dbReference>
<organism evidence="10 11">
    <name type="scientific">Gossypium raimondii</name>
    <name type="common">Peruvian cotton</name>
    <name type="synonym">Gossypium klotzschianum subsp. raimondii</name>
    <dbReference type="NCBI Taxonomy" id="29730"/>
    <lineage>
        <taxon>Eukaryota</taxon>
        <taxon>Viridiplantae</taxon>
        <taxon>Streptophyta</taxon>
        <taxon>Embryophyta</taxon>
        <taxon>Tracheophyta</taxon>
        <taxon>Spermatophyta</taxon>
        <taxon>Magnoliopsida</taxon>
        <taxon>eudicotyledons</taxon>
        <taxon>Gunneridae</taxon>
        <taxon>Pentapetalae</taxon>
        <taxon>rosids</taxon>
        <taxon>malvids</taxon>
        <taxon>Malvales</taxon>
        <taxon>Malvaceae</taxon>
        <taxon>Malvoideae</taxon>
        <taxon>Gossypium</taxon>
    </lineage>
</organism>
<dbReference type="InterPro" id="IPR007255">
    <property type="entry name" value="COG8"/>
</dbReference>
<dbReference type="eggNOG" id="KOG2069">
    <property type="taxonomic scope" value="Eukaryota"/>
</dbReference>
<evidence type="ECO:0000256" key="4">
    <source>
        <dbReference type="ARBA" id="ARBA00022448"/>
    </source>
</evidence>
<dbReference type="AlphaFoldDB" id="A0A0D2UG49"/>